<evidence type="ECO:0000313" key="2">
    <source>
        <dbReference type="EMBL" id="KAJ5066314.1"/>
    </source>
</evidence>
<dbReference type="PANTHER" id="PTHR48094">
    <property type="entry name" value="PROTEIN/NUCLEIC ACID DEGLYCASE DJ-1-RELATED"/>
    <property type="match status" value="1"/>
</dbReference>
<dbReference type="Pfam" id="PF01965">
    <property type="entry name" value="DJ-1_PfpI"/>
    <property type="match status" value="1"/>
</dbReference>
<comment type="caution">
    <text evidence="2">The sequence shown here is derived from an EMBL/GenBank/DDBJ whole genome shotgun (WGS) entry which is preliminary data.</text>
</comment>
<dbReference type="NCBIfam" id="TIGR01383">
    <property type="entry name" value="not_thiJ"/>
    <property type="match status" value="1"/>
</dbReference>
<dbReference type="InterPro" id="IPR029062">
    <property type="entry name" value="Class_I_gatase-like"/>
</dbReference>
<evidence type="ECO:0000313" key="3">
    <source>
        <dbReference type="Proteomes" id="UP001149090"/>
    </source>
</evidence>
<dbReference type="OMA" id="CSGDLWQ"/>
<dbReference type="SUPFAM" id="SSF52317">
    <property type="entry name" value="Class I glutamine amidotransferase-like"/>
    <property type="match status" value="1"/>
</dbReference>
<dbReference type="Proteomes" id="UP001149090">
    <property type="component" value="Unassembled WGS sequence"/>
</dbReference>
<organism evidence="2 3">
    <name type="scientific">Anaeramoeba ignava</name>
    <name type="common">Anaerobic marine amoeba</name>
    <dbReference type="NCBI Taxonomy" id="1746090"/>
    <lineage>
        <taxon>Eukaryota</taxon>
        <taxon>Metamonada</taxon>
        <taxon>Anaeramoebidae</taxon>
        <taxon>Anaeramoeba</taxon>
    </lineage>
</organism>
<dbReference type="OrthoDB" id="543156at2759"/>
<protein>
    <submittedName>
        <fullName evidence="2">Protein/nucleic acid deglycase dj-1</fullName>
    </submittedName>
</protein>
<dbReference type="InterPro" id="IPR002818">
    <property type="entry name" value="DJ-1/PfpI"/>
</dbReference>
<dbReference type="InterPro" id="IPR006287">
    <property type="entry name" value="DJ-1"/>
</dbReference>
<keyword evidence="3" id="KW-1185">Reference proteome</keyword>
<sequence length="186" mass="19834">MVKALIILAEGFEEIEAITPIDLLRRAGIEVTIAGIGKKTIKGSRGISFGVDSLLEEVKEEEFDAIILPGGMPGTKNLAANQTVIELVKKYFKAGKCVAAICAAPGFVLADACKIVKGIKCCGYPGTDKLIEQNEGILVQDDVFQDGKVITARGPGFAIPFALKIINELVGKEEMEKVGKAILIMK</sequence>
<dbReference type="PANTHER" id="PTHR48094:SF12">
    <property type="entry name" value="PARKINSON DISEASE PROTEIN 7 HOMOLOG"/>
    <property type="match status" value="1"/>
</dbReference>
<dbReference type="EMBL" id="JAPDFW010000147">
    <property type="protein sequence ID" value="KAJ5066314.1"/>
    <property type="molecule type" value="Genomic_DNA"/>
</dbReference>
<proteinExistence type="predicted"/>
<feature type="domain" description="DJ-1/PfpI" evidence="1">
    <location>
        <begin position="3"/>
        <end position="167"/>
    </location>
</feature>
<dbReference type="GO" id="GO:0005737">
    <property type="term" value="C:cytoplasm"/>
    <property type="evidence" value="ECO:0007669"/>
    <property type="project" value="TreeGrafter"/>
</dbReference>
<dbReference type="CDD" id="cd03135">
    <property type="entry name" value="GATase1_DJ-1"/>
    <property type="match status" value="1"/>
</dbReference>
<dbReference type="InterPro" id="IPR050325">
    <property type="entry name" value="Prot/Nucl_acid_deglycase"/>
</dbReference>
<dbReference type="Gene3D" id="3.40.50.880">
    <property type="match status" value="1"/>
</dbReference>
<reference evidence="2" key="1">
    <citation type="submission" date="2022-10" db="EMBL/GenBank/DDBJ databases">
        <title>Novel sulphate-reducing endosymbionts in the free-living metamonad Anaeramoeba.</title>
        <authorList>
            <person name="Jerlstrom-Hultqvist J."/>
            <person name="Cepicka I."/>
            <person name="Gallot-Lavallee L."/>
            <person name="Salas-Leiva D."/>
            <person name="Curtis B.A."/>
            <person name="Zahonova K."/>
            <person name="Pipaliya S."/>
            <person name="Dacks J."/>
            <person name="Roger A.J."/>
        </authorList>
    </citation>
    <scope>NUCLEOTIDE SEQUENCE</scope>
    <source>
        <strain evidence="2">BMAN</strain>
    </source>
</reference>
<dbReference type="AlphaFoldDB" id="A0A9Q0R509"/>
<accession>A0A9Q0R509</accession>
<evidence type="ECO:0000259" key="1">
    <source>
        <dbReference type="Pfam" id="PF01965"/>
    </source>
</evidence>
<gene>
    <name evidence="2" type="ORF">M0811_03648</name>
</gene>
<name>A0A9Q0R509_ANAIG</name>
<dbReference type="GO" id="GO:1903189">
    <property type="term" value="P:glyoxal metabolic process"/>
    <property type="evidence" value="ECO:0007669"/>
    <property type="project" value="TreeGrafter"/>
</dbReference>